<keyword evidence="4" id="KW-0460">Magnesium</keyword>
<dbReference type="InterPro" id="IPR036412">
    <property type="entry name" value="HAD-like_sf"/>
</dbReference>
<dbReference type="Proteomes" id="UP000076837">
    <property type="component" value="Unassembled WGS sequence"/>
</dbReference>
<protein>
    <submittedName>
        <fullName evidence="5">Uncharacterized protein</fullName>
    </submittedName>
</protein>
<evidence type="ECO:0000256" key="2">
    <source>
        <dbReference type="ARBA" id="ARBA00022723"/>
    </source>
</evidence>
<dbReference type="Pfam" id="PF00702">
    <property type="entry name" value="Hydrolase"/>
    <property type="match status" value="1"/>
</dbReference>
<dbReference type="InterPro" id="IPR023198">
    <property type="entry name" value="PGP-like_dom2"/>
</dbReference>
<sequence>MAEAPELGALLTSQSVRTGLRRAKWYAFDLDDALHSFREASAAAVTAVLRSIYEESNPPCSLKDLEAEYKLILARGTASAFIKGKISHQYREDRLQQLAQKLLREVLMESLELKMGVLDLLQTLRKYGHKIAVITEGPQDVQERTVKCLGLVPYIDYLATIKELVVAKVEGLFVKVLEHLGLRPKDVIMIGDSLERDIVPATHAGMYCVHFTSFEATYDEQIQIERFDTLKKLVEHAHSCSVD</sequence>
<dbReference type="PANTHER" id="PTHR46470:SF2">
    <property type="entry name" value="GLYCERALDEHYDE 3-PHOSPHATE PHOSPHATASE"/>
    <property type="match status" value="1"/>
</dbReference>
<evidence type="ECO:0000313" key="5">
    <source>
        <dbReference type="EMBL" id="KZM19989.1"/>
    </source>
</evidence>
<dbReference type="SFLD" id="SFLDS00003">
    <property type="entry name" value="Haloacid_Dehalogenase"/>
    <property type="match status" value="1"/>
</dbReference>
<dbReference type="PANTHER" id="PTHR46470">
    <property type="entry name" value="N-ACYLNEURAMINATE-9-PHOSPHATASE"/>
    <property type="match status" value="1"/>
</dbReference>
<dbReference type="Gene3D" id="1.10.150.240">
    <property type="entry name" value="Putative phosphatase, domain 2"/>
    <property type="match status" value="1"/>
</dbReference>
<dbReference type="AlphaFoldDB" id="A0A162YE04"/>
<dbReference type="SUPFAM" id="SSF56784">
    <property type="entry name" value="HAD-like"/>
    <property type="match status" value="1"/>
</dbReference>
<dbReference type="EMBL" id="JYNV01000288">
    <property type="protein sequence ID" value="KZM19989.1"/>
    <property type="molecule type" value="Genomic_DNA"/>
</dbReference>
<dbReference type="GO" id="GO:0044281">
    <property type="term" value="P:small molecule metabolic process"/>
    <property type="evidence" value="ECO:0007669"/>
    <property type="project" value="UniProtKB-ARBA"/>
</dbReference>
<comment type="caution">
    <text evidence="5">The sequence shown here is derived from an EMBL/GenBank/DDBJ whole genome shotgun (WGS) entry which is preliminary data.</text>
</comment>
<evidence type="ECO:0000256" key="4">
    <source>
        <dbReference type="ARBA" id="ARBA00022842"/>
    </source>
</evidence>
<evidence type="ECO:0000313" key="6">
    <source>
        <dbReference type="Proteomes" id="UP000076837"/>
    </source>
</evidence>
<dbReference type="GO" id="GO:0016791">
    <property type="term" value="F:phosphatase activity"/>
    <property type="evidence" value="ECO:0007669"/>
    <property type="project" value="TreeGrafter"/>
</dbReference>
<dbReference type="STRING" id="5454.A0A162YE04"/>
<gene>
    <name evidence="5" type="ORF">ST47_g8877</name>
</gene>
<dbReference type="InterPro" id="IPR006439">
    <property type="entry name" value="HAD-SF_hydro_IA"/>
</dbReference>
<organism evidence="5 6">
    <name type="scientific">Didymella rabiei</name>
    <name type="common">Chickpea ascochyta blight fungus</name>
    <name type="synonym">Mycosphaerella rabiei</name>
    <dbReference type="NCBI Taxonomy" id="5454"/>
    <lineage>
        <taxon>Eukaryota</taxon>
        <taxon>Fungi</taxon>
        <taxon>Dikarya</taxon>
        <taxon>Ascomycota</taxon>
        <taxon>Pezizomycotina</taxon>
        <taxon>Dothideomycetes</taxon>
        <taxon>Pleosporomycetidae</taxon>
        <taxon>Pleosporales</taxon>
        <taxon>Pleosporineae</taxon>
        <taxon>Didymellaceae</taxon>
        <taxon>Ascochyta</taxon>
    </lineage>
</organism>
<dbReference type="InterPro" id="IPR023214">
    <property type="entry name" value="HAD_sf"/>
</dbReference>
<reference evidence="5 6" key="1">
    <citation type="journal article" date="2016" name="Sci. Rep.">
        <title>Draft genome sequencing and secretome analysis of fungal phytopathogen Ascochyta rabiei provides insight into the necrotrophic effector repertoire.</title>
        <authorList>
            <person name="Verma S."/>
            <person name="Gazara R.K."/>
            <person name="Nizam S."/>
            <person name="Parween S."/>
            <person name="Chattopadhyay D."/>
            <person name="Verma P.K."/>
        </authorList>
    </citation>
    <scope>NUCLEOTIDE SEQUENCE [LARGE SCALE GENOMIC DNA]</scope>
    <source>
        <strain evidence="5 6">ArDII</strain>
    </source>
</reference>
<accession>A0A162YE04</accession>
<dbReference type="InterPro" id="IPR051400">
    <property type="entry name" value="HAD-like_hydrolase"/>
</dbReference>
<keyword evidence="6" id="KW-1185">Reference proteome</keyword>
<dbReference type="NCBIfam" id="TIGR01549">
    <property type="entry name" value="HAD-SF-IA-v1"/>
    <property type="match status" value="1"/>
</dbReference>
<dbReference type="SFLD" id="SFLDG01129">
    <property type="entry name" value="C1.5:_HAD__Beta-PGM__Phosphata"/>
    <property type="match status" value="1"/>
</dbReference>
<keyword evidence="3" id="KW-0378">Hydrolase</keyword>
<dbReference type="Gene3D" id="3.40.50.1000">
    <property type="entry name" value="HAD superfamily/HAD-like"/>
    <property type="match status" value="1"/>
</dbReference>
<evidence type="ECO:0000256" key="3">
    <source>
        <dbReference type="ARBA" id="ARBA00022801"/>
    </source>
</evidence>
<dbReference type="GO" id="GO:0046872">
    <property type="term" value="F:metal ion binding"/>
    <property type="evidence" value="ECO:0007669"/>
    <property type="project" value="UniProtKB-KW"/>
</dbReference>
<evidence type="ECO:0000256" key="1">
    <source>
        <dbReference type="ARBA" id="ARBA00001946"/>
    </source>
</evidence>
<proteinExistence type="predicted"/>
<name>A0A162YE04_DIDRA</name>
<comment type="cofactor">
    <cofactor evidence="1">
        <name>Mg(2+)</name>
        <dbReference type="ChEBI" id="CHEBI:18420"/>
    </cofactor>
</comment>
<keyword evidence="2" id="KW-0479">Metal-binding</keyword>
<dbReference type="OrthoDB" id="1694274at2759"/>